<dbReference type="CTD" id="32976"/>
<proteinExistence type="predicted"/>
<evidence type="ECO:0000256" key="7">
    <source>
        <dbReference type="ARBA" id="ARBA00023170"/>
    </source>
</evidence>
<dbReference type="AlphaFoldDB" id="A0AAR5P2V2"/>
<comment type="subcellular location">
    <subcellularLocation>
        <location evidence="1">Membrane</location>
        <topology evidence="1">Single-pass membrane protein</topology>
    </subcellularLocation>
</comment>
<dbReference type="PANTHER" id="PTHR46877:SF14">
    <property type="entry name" value="RECEPTOR PROTEIN-TYROSINE KINASE"/>
    <property type="match status" value="1"/>
</dbReference>
<reference evidence="11" key="2">
    <citation type="submission" date="2024-08" db="UniProtKB">
        <authorList>
            <consortium name="EnsemblMetazoa"/>
        </authorList>
    </citation>
    <scope>IDENTIFICATION</scope>
</reference>
<dbReference type="EnsemblMetazoa" id="XM_019899320.1">
    <property type="protein sequence ID" value="XP_019754879.1"/>
    <property type="gene ID" value="LOC109533837"/>
</dbReference>
<dbReference type="SMART" id="SM00060">
    <property type="entry name" value="FN3"/>
    <property type="match status" value="3"/>
</dbReference>
<reference evidence="12" key="1">
    <citation type="journal article" date="2013" name="Genome Biol.">
        <title>Draft genome of the mountain pine beetle, Dendroctonus ponderosae Hopkins, a major forest pest.</title>
        <authorList>
            <person name="Keeling C.I."/>
            <person name="Yuen M.M."/>
            <person name="Liao N.Y."/>
            <person name="Docking T.R."/>
            <person name="Chan S.K."/>
            <person name="Taylor G.A."/>
            <person name="Palmquist D.L."/>
            <person name="Jackman S.D."/>
            <person name="Nguyen A."/>
            <person name="Li M."/>
            <person name="Henderson H."/>
            <person name="Janes J.K."/>
            <person name="Zhao Y."/>
            <person name="Pandoh P."/>
            <person name="Moore R."/>
            <person name="Sperling F.A."/>
            <person name="Huber D.P."/>
            <person name="Birol I."/>
            <person name="Jones S.J."/>
            <person name="Bohlmann J."/>
        </authorList>
    </citation>
    <scope>NUCLEOTIDE SEQUENCE</scope>
</reference>
<dbReference type="InterPro" id="IPR013783">
    <property type="entry name" value="Ig-like_fold"/>
</dbReference>
<evidence type="ECO:0000256" key="2">
    <source>
        <dbReference type="ARBA" id="ARBA00022692"/>
    </source>
</evidence>
<evidence type="ECO:0000256" key="4">
    <source>
        <dbReference type="ARBA" id="ARBA00022840"/>
    </source>
</evidence>
<dbReference type="EnsemblMetazoa" id="XM_019899316.1">
    <property type="protein sequence ID" value="XP_019754875.1"/>
    <property type="gene ID" value="LOC109533837"/>
</dbReference>
<feature type="transmembrane region" description="Helical" evidence="8">
    <location>
        <begin position="863"/>
        <end position="883"/>
    </location>
</feature>
<name>A0AAR5P2V2_DENPD</name>
<dbReference type="GeneID" id="109533837"/>
<dbReference type="SUPFAM" id="SSF49265">
    <property type="entry name" value="Fibronectin type III"/>
    <property type="match status" value="4"/>
</dbReference>
<protein>
    <recommendedName>
        <fullName evidence="10">Fibronectin type-III domain-containing protein</fullName>
    </recommendedName>
</protein>
<sequence length="1021" mass="115310">MANLQLMHCLLLVTFISLSWSGAQARARQCLELIPTGGYTFPQGDIILEKGSDLNITCVLNKKYAAKYNSSASSLLSFVLGADRLPSEILNSTAIRLYVKNHPTTPKADYFCLLNGTYICHNVIAVGTKPQDVTDFDCMGQNLNNFTCTWIAPENYVRTDYHLDYTPARSGRSSFSPCPHELKESKIGNKTMMSCTWSLTSSPLYRHSHSHLEFVLFANDTFGSRNWTYLINHYSSVRPNPPKNLGAISESPHSIQLKWSLPTFMLNFPGGFRYRVCWCNEQSKEWNTIYLPNKTLSKHFHADDSKGNFLLDNLPYAHCIYDVRISMRPKSATDDRMWSQNASITIRTLSKIPDSPPNTTLGGFEILDGVGKRIIYWQNIHSYQENGDNFTYNIQAVEDPTIKPVQLLKKYAVFDKLPNRNLTFKIWSVNNEGKSLDHSVVFVPAERYTLKPVRKLIKKDNGNGKYNIQWIDSGDSKMTHFTLFWCAALMERPYPCKGNLNWLILQKGMKNKTLQLPVFANESNYQFAMSVNGIDSSSGLLWADCTILYGSGKRKLSQTYLKTVSSRYIVIQIHSGCITLTDIQGFNVSYCQILQPGSEECQPNTLNYKFFDVDNDTFDGDAELNITNLIPYTGYQIRVKPISLGSELDFGDSMFNSTIEDTPSAPTNVQVVRREPRILTLHWEPPYETNGHIREYRIYVRSPTQTLPPITVTYIHDLKKYSQDIIGLLPRSEYTLGVSACTKTCSPYATINASTDINFPGVITKPSANWNDLTTILKWEKPDELETLVDFYELQVANDDGRQHNYTTQNVTFSLGEVCEKDQTQTIYVKVRGVNVRYNQTLPGPWSENADFPCIRSSVSMSWIFSLIAIAILIIFVITIFATRRSVQKAIGQRLCEVKLPSALDAAANVEYSMAEIQRDRRELSQNWNCDTSTKVPSTGYLPCYPEEDPNANTGSYVIAGNPLSMPVETQAITTVPEDVSAENYKVLPIETLKLLWQKPAPEVTSAGYLLVGNSKNEKSG</sequence>
<dbReference type="RefSeq" id="XP_019754877.1">
    <property type="nucleotide sequence ID" value="XM_019899318.2"/>
</dbReference>
<keyword evidence="7" id="KW-0675">Receptor</keyword>
<dbReference type="Gene3D" id="2.60.40.10">
    <property type="entry name" value="Immunoglobulins"/>
    <property type="match status" value="3"/>
</dbReference>
<dbReference type="CDD" id="cd00063">
    <property type="entry name" value="FN3"/>
    <property type="match status" value="2"/>
</dbReference>
<dbReference type="KEGG" id="dpa:109533837"/>
<dbReference type="PANTHER" id="PTHR46877">
    <property type="entry name" value="EPH RECEPTOR A5"/>
    <property type="match status" value="1"/>
</dbReference>
<evidence type="ECO:0000259" key="10">
    <source>
        <dbReference type="PROSITE" id="PS50853"/>
    </source>
</evidence>
<dbReference type="RefSeq" id="XP_019754878.1">
    <property type="nucleotide sequence ID" value="XM_019899319.2"/>
</dbReference>
<dbReference type="InterPro" id="IPR050449">
    <property type="entry name" value="Ephrin_rcpt_TKs"/>
</dbReference>
<dbReference type="RefSeq" id="XP_019754875.1">
    <property type="nucleotide sequence ID" value="XM_019899316.2"/>
</dbReference>
<keyword evidence="12" id="KW-1185">Reference proteome</keyword>
<keyword evidence="3" id="KW-0547">Nucleotide-binding</keyword>
<evidence type="ECO:0000313" key="11">
    <source>
        <dbReference type="EnsemblMetazoa" id="XP_019754876.1"/>
    </source>
</evidence>
<dbReference type="GO" id="GO:0005886">
    <property type="term" value="C:plasma membrane"/>
    <property type="evidence" value="ECO:0007669"/>
    <property type="project" value="TreeGrafter"/>
</dbReference>
<dbReference type="Proteomes" id="UP000019118">
    <property type="component" value="Unassembled WGS sequence"/>
</dbReference>
<organism evidence="11 12">
    <name type="scientific">Dendroctonus ponderosae</name>
    <name type="common">Mountain pine beetle</name>
    <dbReference type="NCBI Taxonomy" id="77166"/>
    <lineage>
        <taxon>Eukaryota</taxon>
        <taxon>Metazoa</taxon>
        <taxon>Ecdysozoa</taxon>
        <taxon>Arthropoda</taxon>
        <taxon>Hexapoda</taxon>
        <taxon>Insecta</taxon>
        <taxon>Pterygota</taxon>
        <taxon>Neoptera</taxon>
        <taxon>Endopterygota</taxon>
        <taxon>Coleoptera</taxon>
        <taxon>Polyphaga</taxon>
        <taxon>Cucujiformia</taxon>
        <taxon>Curculionidae</taxon>
        <taxon>Scolytinae</taxon>
        <taxon>Dendroctonus</taxon>
    </lineage>
</organism>
<dbReference type="EnsemblMetazoa" id="XM_019899318.1">
    <property type="protein sequence ID" value="XP_019754877.1"/>
    <property type="gene ID" value="LOC109533837"/>
</dbReference>
<dbReference type="EnsemblMetazoa" id="XM_019899319.1">
    <property type="protein sequence ID" value="XP_019754878.1"/>
    <property type="gene ID" value="LOC109533837"/>
</dbReference>
<dbReference type="Pfam" id="PF00041">
    <property type="entry name" value="fn3"/>
    <property type="match status" value="1"/>
</dbReference>
<accession>A0AAR5P2V2</accession>
<dbReference type="EnsemblMetazoa" id="XM_019899317.1">
    <property type="protein sequence ID" value="XP_019754876.1"/>
    <property type="gene ID" value="LOC109533837"/>
</dbReference>
<keyword evidence="2 8" id="KW-0812">Transmembrane</keyword>
<feature type="domain" description="Fibronectin type-III" evidence="10">
    <location>
        <begin position="665"/>
        <end position="767"/>
    </location>
</feature>
<evidence type="ECO:0000256" key="5">
    <source>
        <dbReference type="ARBA" id="ARBA00022989"/>
    </source>
</evidence>
<keyword evidence="6 8" id="KW-0472">Membrane</keyword>
<dbReference type="RefSeq" id="XP_019754876.1">
    <property type="nucleotide sequence ID" value="XM_019899317.2"/>
</dbReference>
<evidence type="ECO:0000256" key="1">
    <source>
        <dbReference type="ARBA" id="ARBA00004167"/>
    </source>
</evidence>
<dbReference type="InterPro" id="IPR036116">
    <property type="entry name" value="FN3_sf"/>
</dbReference>
<dbReference type="PROSITE" id="PS50853">
    <property type="entry name" value="FN3"/>
    <property type="match status" value="1"/>
</dbReference>
<evidence type="ECO:0000256" key="9">
    <source>
        <dbReference type="SAM" id="SignalP"/>
    </source>
</evidence>
<keyword evidence="9" id="KW-0732">Signal</keyword>
<evidence type="ECO:0000256" key="3">
    <source>
        <dbReference type="ARBA" id="ARBA00022741"/>
    </source>
</evidence>
<feature type="chain" id="PRO_5044712569" description="Fibronectin type-III domain-containing protein" evidence="9">
    <location>
        <begin position="26"/>
        <end position="1021"/>
    </location>
</feature>
<evidence type="ECO:0000256" key="8">
    <source>
        <dbReference type="SAM" id="Phobius"/>
    </source>
</evidence>
<evidence type="ECO:0000313" key="12">
    <source>
        <dbReference type="Proteomes" id="UP000019118"/>
    </source>
</evidence>
<dbReference type="GO" id="GO:0005524">
    <property type="term" value="F:ATP binding"/>
    <property type="evidence" value="ECO:0007669"/>
    <property type="project" value="UniProtKB-KW"/>
</dbReference>
<dbReference type="RefSeq" id="XP_019754879.1">
    <property type="nucleotide sequence ID" value="XM_019899320.2"/>
</dbReference>
<keyword evidence="5 8" id="KW-1133">Transmembrane helix</keyword>
<feature type="signal peptide" evidence="9">
    <location>
        <begin position="1"/>
        <end position="25"/>
    </location>
</feature>
<dbReference type="InterPro" id="IPR003961">
    <property type="entry name" value="FN3_dom"/>
</dbReference>
<evidence type="ECO:0000256" key="6">
    <source>
        <dbReference type="ARBA" id="ARBA00023136"/>
    </source>
</evidence>
<keyword evidence="4" id="KW-0067">ATP-binding</keyword>